<dbReference type="Proteomes" id="UP001583193">
    <property type="component" value="Unassembled WGS sequence"/>
</dbReference>
<dbReference type="SUPFAM" id="SSF55729">
    <property type="entry name" value="Acyl-CoA N-acyltransferases (Nat)"/>
    <property type="match status" value="1"/>
</dbReference>
<name>A0ABR3XZB5_9EURO</name>
<dbReference type="EMBL" id="JAVDPF010000008">
    <property type="protein sequence ID" value="KAL1881069.1"/>
    <property type="molecule type" value="Genomic_DNA"/>
</dbReference>
<keyword evidence="3" id="KW-1185">Reference proteome</keyword>
<feature type="domain" description="N-acetyltransferase" evidence="1">
    <location>
        <begin position="16"/>
        <end position="182"/>
    </location>
</feature>
<dbReference type="Pfam" id="PF13302">
    <property type="entry name" value="Acetyltransf_3"/>
    <property type="match status" value="1"/>
</dbReference>
<protein>
    <recommendedName>
        <fullName evidence="1">N-acetyltransferase domain-containing protein</fullName>
    </recommendedName>
</protein>
<dbReference type="InterPro" id="IPR000182">
    <property type="entry name" value="GNAT_dom"/>
</dbReference>
<dbReference type="InterPro" id="IPR051531">
    <property type="entry name" value="N-acetyltransferase"/>
</dbReference>
<reference evidence="2 3" key="1">
    <citation type="journal article" date="2024" name="IMA Fungus">
        <title>IMA Genome - F19 : A genome assembly and annotation guide to empower mycologists, including annotated draft genome sequences of Ceratocystis pirilliformis, Diaporthe australafricana, Fusarium ophioides, Paecilomyces lecythidis, and Sporothrix stenoceras.</title>
        <authorList>
            <person name="Aylward J."/>
            <person name="Wilson A.M."/>
            <person name="Visagie C.M."/>
            <person name="Spraker J."/>
            <person name="Barnes I."/>
            <person name="Buitendag C."/>
            <person name="Ceriani C."/>
            <person name="Del Mar Angel L."/>
            <person name="du Plessis D."/>
            <person name="Fuchs T."/>
            <person name="Gasser K."/>
            <person name="Kramer D."/>
            <person name="Li W."/>
            <person name="Munsamy K."/>
            <person name="Piso A."/>
            <person name="Price J.L."/>
            <person name="Sonnekus B."/>
            <person name="Thomas C."/>
            <person name="van der Nest A."/>
            <person name="van Dijk A."/>
            <person name="van Heerden A."/>
            <person name="van Vuuren N."/>
            <person name="Yilmaz N."/>
            <person name="Duong T.A."/>
            <person name="van der Merwe N.A."/>
            <person name="Wingfield M.J."/>
            <person name="Wingfield B.D."/>
        </authorList>
    </citation>
    <scope>NUCLEOTIDE SEQUENCE [LARGE SCALE GENOMIC DNA]</scope>
    <source>
        <strain evidence="2 3">CMW 18167</strain>
    </source>
</reference>
<dbReference type="PANTHER" id="PTHR43792">
    <property type="entry name" value="GNAT FAMILY, PUTATIVE (AFU_ORTHOLOGUE AFUA_3G00765)-RELATED-RELATED"/>
    <property type="match status" value="1"/>
</dbReference>
<proteinExistence type="predicted"/>
<accession>A0ABR3XZB5</accession>
<gene>
    <name evidence="2" type="ORF">Plec18167_003611</name>
</gene>
<comment type="caution">
    <text evidence="2">The sequence shown here is derived from an EMBL/GenBank/DDBJ whole genome shotgun (WGS) entry which is preliminary data.</text>
</comment>
<evidence type="ECO:0000259" key="1">
    <source>
        <dbReference type="PROSITE" id="PS51186"/>
    </source>
</evidence>
<dbReference type="InterPro" id="IPR016181">
    <property type="entry name" value="Acyl_CoA_acyltransferase"/>
</dbReference>
<sequence length="205" mass="22649">MQQHPLPPPTERLSFAHLDPTSSKHCEFLVSLYNSPLYIGVFGKSPISTPEQAAELIRNRFMAEFEHNGYGKWIVMLKPDPSSSSAEGTFIGCMGFSKRDAEFSPSAPDVGFAFLPEYTGKGYATEALRGLIEHAQRVLGLDVIFGFTDPDNDPSCKLMARAGMEEREIVRMKCFGLEEDGKGKISRVFVTKGASQDLSIYNIGE</sequence>
<dbReference type="PROSITE" id="PS51186">
    <property type="entry name" value="GNAT"/>
    <property type="match status" value="1"/>
</dbReference>
<evidence type="ECO:0000313" key="3">
    <source>
        <dbReference type="Proteomes" id="UP001583193"/>
    </source>
</evidence>
<evidence type="ECO:0000313" key="2">
    <source>
        <dbReference type="EMBL" id="KAL1881069.1"/>
    </source>
</evidence>
<dbReference type="Gene3D" id="3.40.630.30">
    <property type="match status" value="1"/>
</dbReference>
<organism evidence="2 3">
    <name type="scientific">Paecilomyces lecythidis</name>
    <dbReference type="NCBI Taxonomy" id="3004212"/>
    <lineage>
        <taxon>Eukaryota</taxon>
        <taxon>Fungi</taxon>
        <taxon>Dikarya</taxon>
        <taxon>Ascomycota</taxon>
        <taxon>Pezizomycotina</taxon>
        <taxon>Eurotiomycetes</taxon>
        <taxon>Eurotiomycetidae</taxon>
        <taxon>Eurotiales</taxon>
        <taxon>Thermoascaceae</taxon>
        <taxon>Paecilomyces</taxon>
    </lineage>
</organism>
<dbReference type="PANTHER" id="PTHR43792:SF16">
    <property type="entry name" value="N-ACETYLTRANSFERASE DOMAIN-CONTAINING PROTEIN"/>
    <property type="match status" value="1"/>
</dbReference>